<gene>
    <name evidence="1" type="ORF">AALB_0299</name>
</gene>
<accession>R9PFR7</accession>
<protein>
    <submittedName>
        <fullName evidence="1">Uncharacterized protein</fullName>
    </submittedName>
</protein>
<evidence type="ECO:0000313" key="1">
    <source>
        <dbReference type="EMBL" id="GAD00219.1"/>
    </source>
</evidence>
<proteinExistence type="predicted"/>
<dbReference type="EMBL" id="BARX01000001">
    <property type="protein sequence ID" value="GAD00219.1"/>
    <property type="molecule type" value="Genomic_DNA"/>
</dbReference>
<dbReference type="AlphaFoldDB" id="R9PFR7"/>
<sequence length="43" mass="4641">MAAGDEHAGNDHKLTERPNGALRLTESQLLFVALLSLAAKHFP</sequence>
<evidence type="ECO:0000313" key="2">
    <source>
        <dbReference type="Proteomes" id="UP000014461"/>
    </source>
</evidence>
<reference evidence="1" key="1">
    <citation type="journal article" date="2013" name="Genome Announc.">
        <title>Draft Genome Sequence of Agarivorans albus Strain MKT 106T, an Agarolytic Marine Bacterium.</title>
        <authorList>
            <person name="Yasuike M."/>
            <person name="Nakamura Y."/>
            <person name="Kai W."/>
            <person name="Fujiwara A."/>
            <person name="Fukui Y."/>
            <person name="Satomi M."/>
            <person name="Sano M."/>
        </authorList>
    </citation>
    <scope>NUCLEOTIDE SEQUENCE [LARGE SCALE GENOMIC DNA]</scope>
</reference>
<name>R9PFR7_AGAAL</name>
<dbReference type="Proteomes" id="UP000014461">
    <property type="component" value="Unassembled WGS sequence"/>
</dbReference>
<organism evidence="1 2">
    <name type="scientific">Agarivorans albus MKT 106</name>
    <dbReference type="NCBI Taxonomy" id="1331007"/>
    <lineage>
        <taxon>Bacteria</taxon>
        <taxon>Pseudomonadati</taxon>
        <taxon>Pseudomonadota</taxon>
        <taxon>Gammaproteobacteria</taxon>
        <taxon>Alteromonadales</taxon>
        <taxon>Alteromonadaceae</taxon>
        <taxon>Agarivorans</taxon>
    </lineage>
</organism>
<keyword evidence="2" id="KW-1185">Reference proteome</keyword>
<comment type="caution">
    <text evidence="1">The sequence shown here is derived from an EMBL/GenBank/DDBJ whole genome shotgun (WGS) entry which is preliminary data.</text>
</comment>